<reference evidence="1" key="1">
    <citation type="submission" date="2021-06" db="EMBL/GenBank/DDBJ databases">
        <authorList>
            <person name="Kallberg Y."/>
            <person name="Tangrot J."/>
            <person name="Rosling A."/>
        </authorList>
    </citation>
    <scope>NUCLEOTIDE SEQUENCE</scope>
    <source>
        <strain evidence="1">28 12/20/2015</strain>
    </source>
</reference>
<evidence type="ECO:0000313" key="2">
    <source>
        <dbReference type="Proteomes" id="UP000789366"/>
    </source>
</evidence>
<gene>
    <name evidence="1" type="ORF">SPELUC_LOCUS12400</name>
</gene>
<keyword evidence="2" id="KW-1185">Reference proteome</keyword>
<dbReference type="Proteomes" id="UP000789366">
    <property type="component" value="Unassembled WGS sequence"/>
</dbReference>
<evidence type="ECO:0000313" key="1">
    <source>
        <dbReference type="EMBL" id="CAG8720470.1"/>
    </source>
</evidence>
<organism evidence="1 2">
    <name type="scientific">Cetraspora pellucida</name>
    <dbReference type="NCBI Taxonomy" id="1433469"/>
    <lineage>
        <taxon>Eukaryota</taxon>
        <taxon>Fungi</taxon>
        <taxon>Fungi incertae sedis</taxon>
        <taxon>Mucoromycota</taxon>
        <taxon>Glomeromycotina</taxon>
        <taxon>Glomeromycetes</taxon>
        <taxon>Diversisporales</taxon>
        <taxon>Gigasporaceae</taxon>
        <taxon>Cetraspora</taxon>
    </lineage>
</organism>
<comment type="caution">
    <text evidence="1">The sequence shown here is derived from an EMBL/GenBank/DDBJ whole genome shotgun (WGS) entry which is preliminary data.</text>
</comment>
<dbReference type="EMBL" id="CAJVPW010029189">
    <property type="protein sequence ID" value="CAG8720470.1"/>
    <property type="molecule type" value="Genomic_DNA"/>
</dbReference>
<sequence length="165" mass="19118">TAMIIWVNQTSSASIVLSDKLVKLKDRKFSNYLGIPENDLNKAASVLLETLADKRIKLRQLLSQYEPENIYNANETDAPEMATSFNKITNNRDQRPEDNVLDSENENRENFISESSENDEISNSEGNEDDNSNAQPCERAHRRTYKRSTHRSIHKKTHKRTRRRP</sequence>
<name>A0ACA9PQX6_9GLOM</name>
<proteinExistence type="predicted"/>
<feature type="non-terminal residue" evidence="1">
    <location>
        <position position="1"/>
    </location>
</feature>
<accession>A0ACA9PQX6</accession>
<protein>
    <submittedName>
        <fullName evidence="1">14247_t:CDS:1</fullName>
    </submittedName>
</protein>